<reference evidence="2 3" key="1">
    <citation type="submission" date="2021-06" db="EMBL/GenBank/DDBJ databases">
        <title>Caerostris extrusa draft genome.</title>
        <authorList>
            <person name="Kono N."/>
            <person name="Arakawa K."/>
        </authorList>
    </citation>
    <scope>NUCLEOTIDE SEQUENCE [LARGE SCALE GENOMIC DNA]</scope>
</reference>
<dbReference type="EMBL" id="BPLR01001570">
    <property type="protein sequence ID" value="GIZ03212.1"/>
    <property type="molecule type" value="Genomic_DNA"/>
</dbReference>
<evidence type="ECO:0000313" key="2">
    <source>
        <dbReference type="EMBL" id="GIZ03212.1"/>
    </source>
</evidence>
<sequence length="155" mass="17790">MLSFPFNSEVRSGRRKSNSTPVPHLSPLVYHHQSRARPQFLRELNQLKEEGKGSGGRKSNSTPVPHFSEPSPVSSKIVFLRRRFCITANDSEAQIREEKKKKKERQAFFSLKEKIDLCCVLTAIAKKNDPFLRLLGMKNENFRLASACSREQIME</sequence>
<evidence type="ECO:0000313" key="3">
    <source>
        <dbReference type="Proteomes" id="UP001054945"/>
    </source>
</evidence>
<gene>
    <name evidence="2" type="ORF">CEXT_722101</name>
</gene>
<name>A0AAV4Y747_CAEEX</name>
<feature type="compositionally biased region" description="Polar residues" evidence="1">
    <location>
        <begin position="1"/>
        <end position="10"/>
    </location>
</feature>
<accession>A0AAV4Y747</accession>
<keyword evidence="3" id="KW-1185">Reference proteome</keyword>
<feature type="region of interest" description="Disordered" evidence="1">
    <location>
        <begin position="1"/>
        <end position="29"/>
    </location>
</feature>
<proteinExistence type="predicted"/>
<dbReference type="Proteomes" id="UP001054945">
    <property type="component" value="Unassembled WGS sequence"/>
</dbReference>
<evidence type="ECO:0000256" key="1">
    <source>
        <dbReference type="SAM" id="MobiDB-lite"/>
    </source>
</evidence>
<evidence type="ECO:0008006" key="4">
    <source>
        <dbReference type="Google" id="ProtNLM"/>
    </source>
</evidence>
<organism evidence="2 3">
    <name type="scientific">Caerostris extrusa</name>
    <name type="common">Bark spider</name>
    <name type="synonym">Caerostris bankana</name>
    <dbReference type="NCBI Taxonomy" id="172846"/>
    <lineage>
        <taxon>Eukaryota</taxon>
        <taxon>Metazoa</taxon>
        <taxon>Ecdysozoa</taxon>
        <taxon>Arthropoda</taxon>
        <taxon>Chelicerata</taxon>
        <taxon>Arachnida</taxon>
        <taxon>Araneae</taxon>
        <taxon>Araneomorphae</taxon>
        <taxon>Entelegynae</taxon>
        <taxon>Araneoidea</taxon>
        <taxon>Araneidae</taxon>
        <taxon>Caerostris</taxon>
    </lineage>
</organism>
<feature type="region of interest" description="Disordered" evidence="1">
    <location>
        <begin position="48"/>
        <end position="71"/>
    </location>
</feature>
<protein>
    <recommendedName>
        <fullName evidence="4">Cycloidea-like protein</fullName>
    </recommendedName>
</protein>
<dbReference type="AlphaFoldDB" id="A0AAV4Y747"/>
<comment type="caution">
    <text evidence="2">The sequence shown here is derived from an EMBL/GenBank/DDBJ whole genome shotgun (WGS) entry which is preliminary data.</text>
</comment>